<feature type="non-terminal residue" evidence="2">
    <location>
        <position position="70"/>
    </location>
</feature>
<proteinExistence type="predicted"/>
<gene>
    <name evidence="2" type="ORF">AVDCRST_MAG33-1252</name>
</gene>
<accession>A0A6J4USW4</accession>
<reference evidence="2" key="1">
    <citation type="submission" date="2020-02" db="EMBL/GenBank/DDBJ databases">
        <authorList>
            <person name="Meier V. D."/>
        </authorList>
    </citation>
    <scope>NUCLEOTIDE SEQUENCE</scope>
    <source>
        <strain evidence="2">AVDCRST_MAG33</strain>
    </source>
</reference>
<evidence type="ECO:0000313" key="2">
    <source>
        <dbReference type="EMBL" id="CAA9555563.1"/>
    </source>
</evidence>
<evidence type="ECO:0000256" key="1">
    <source>
        <dbReference type="SAM" id="MobiDB-lite"/>
    </source>
</evidence>
<name>A0A6J4USW4_9BACT</name>
<feature type="compositionally biased region" description="Basic and acidic residues" evidence="1">
    <location>
        <begin position="10"/>
        <end position="22"/>
    </location>
</feature>
<feature type="region of interest" description="Disordered" evidence="1">
    <location>
        <begin position="1"/>
        <end position="51"/>
    </location>
</feature>
<dbReference type="AlphaFoldDB" id="A0A6J4USW4"/>
<sequence length="70" mass="7643">MTPGPGHPPRPREPGSEHRQARGSDGSCGRQWTPDRGVARLPILRPDDGGRTPMKMIIAIVQDEDTDTLT</sequence>
<organism evidence="2">
    <name type="scientific">uncultured Thermomicrobiales bacterium</name>
    <dbReference type="NCBI Taxonomy" id="1645740"/>
    <lineage>
        <taxon>Bacteria</taxon>
        <taxon>Pseudomonadati</taxon>
        <taxon>Thermomicrobiota</taxon>
        <taxon>Thermomicrobia</taxon>
        <taxon>Thermomicrobiales</taxon>
        <taxon>environmental samples</taxon>
    </lineage>
</organism>
<protein>
    <submittedName>
        <fullName evidence="2">Protein from nitrogen regulatory protein P-II (GLNB) family, ortholog YAAQ B. subtilis</fullName>
    </submittedName>
</protein>
<dbReference type="EMBL" id="CADCWK010000123">
    <property type="protein sequence ID" value="CAA9555563.1"/>
    <property type="molecule type" value="Genomic_DNA"/>
</dbReference>